<dbReference type="EMBL" id="JABBPG010000004">
    <property type="protein sequence ID" value="NOU51314.1"/>
    <property type="molecule type" value="Genomic_DNA"/>
</dbReference>
<dbReference type="PANTHER" id="PTHR32347">
    <property type="entry name" value="EFFLUX SYSTEM COMPONENT YKNX-RELATED"/>
    <property type="match status" value="1"/>
</dbReference>
<evidence type="ECO:0000256" key="3">
    <source>
        <dbReference type="SAM" id="Coils"/>
    </source>
</evidence>
<keyword evidence="4" id="KW-1133">Transmembrane helix</keyword>
<dbReference type="Gene3D" id="2.40.50.100">
    <property type="match status" value="1"/>
</dbReference>
<dbReference type="InterPro" id="IPR050465">
    <property type="entry name" value="UPF0194_transport"/>
</dbReference>
<dbReference type="AlphaFoldDB" id="A0A849VHI0"/>
<keyword evidence="2 3" id="KW-0175">Coiled coil</keyword>
<evidence type="ECO:0000313" key="6">
    <source>
        <dbReference type="Proteomes" id="UP000586305"/>
    </source>
</evidence>
<evidence type="ECO:0000256" key="2">
    <source>
        <dbReference type="ARBA" id="ARBA00023054"/>
    </source>
</evidence>
<comment type="subcellular location">
    <subcellularLocation>
        <location evidence="1">Cell envelope</location>
    </subcellularLocation>
</comment>
<feature type="coiled-coil region" evidence="3">
    <location>
        <begin position="102"/>
        <end position="231"/>
    </location>
</feature>
<keyword evidence="4" id="KW-0472">Membrane</keyword>
<comment type="caution">
    <text evidence="5">The sequence shown here is derived from an EMBL/GenBank/DDBJ whole genome shotgun (WGS) entry which is preliminary data.</text>
</comment>
<reference evidence="5 6" key="1">
    <citation type="submission" date="2020-04" db="EMBL/GenBank/DDBJ databases">
        <title>Pseudoalteromonas caenipelagi sp. nov., isolated from a tidal flat.</title>
        <authorList>
            <person name="Park S."/>
            <person name="Yoon J.-H."/>
        </authorList>
    </citation>
    <scope>NUCLEOTIDE SEQUENCE [LARGE SCALE GENOMIC DNA]</scope>
    <source>
        <strain evidence="5 6">JBTF-M23</strain>
    </source>
</reference>
<evidence type="ECO:0000256" key="4">
    <source>
        <dbReference type="SAM" id="Phobius"/>
    </source>
</evidence>
<dbReference type="GO" id="GO:0030313">
    <property type="term" value="C:cell envelope"/>
    <property type="evidence" value="ECO:0007669"/>
    <property type="project" value="UniProtKB-SubCell"/>
</dbReference>
<protein>
    <submittedName>
        <fullName evidence="5">HlyD family efflux transporter periplasmic adaptor subunit</fullName>
    </submittedName>
</protein>
<keyword evidence="6" id="KW-1185">Reference proteome</keyword>
<evidence type="ECO:0000256" key="1">
    <source>
        <dbReference type="ARBA" id="ARBA00004196"/>
    </source>
</evidence>
<dbReference type="Gene3D" id="1.10.287.470">
    <property type="entry name" value="Helix hairpin bin"/>
    <property type="match status" value="1"/>
</dbReference>
<feature type="transmembrane region" description="Helical" evidence="4">
    <location>
        <begin position="15"/>
        <end position="33"/>
    </location>
</feature>
<accession>A0A849VHI0</accession>
<dbReference type="Gene3D" id="2.40.30.170">
    <property type="match status" value="1"/>
</dbReference>
<sequence length="413" mass="45362">MDVVKKHKKRNNKSTLLGGAAAFLIVAGIWFFSGSNEAVERNELVINTVQQGALQVQVEGYGKLRSSKQKLLTSTSNATVEEIILKPGAMVTHDSVIMLLKNPELKHELEAAQRAYNHEQANLRKLKLTQMQELLAVEEKLEQVKSEYETAQMRKQAMEELVKEGIVSKLDYKEVVLSAKQYKKRIAIAQKNIEKLKMVHVESINIQKEAIVDAQSNLASVQLRYDELTVRAGMNGILQKQHVELGQSLTAGQKIALIGGTEDLIALIKVPQAQASQIQVGQKASVGAGKYQIASQVVRVSPTVESGSVEIEIAFDSADSVNLRPEQTVDAVVYIDDIEDAYFIERPANISAFSSSSLYKLSADQLAANATQIEFGVTAGEYIQIKSGAFPGDSLVISDLSYLKNEPTIKLVH</sequence>
<organism evidence="5 6">
    <name type="scientific">Pseudoalteromonas caenipelagi</name>
    <dbReference type="NCBI Taxonomy" id="2726988"/>
    <lineage>
        <taxon>Bacteria</taxon>
        <taxon>Pseudomonadati</taxon>
        <taxon>Pseudomonadota</taxon>
        <taxon>Gammaproteobacteria</taxon>
        <taxon>Alteromonadales</taxon>
        <taxon>Pseudoalteromonadaceae</taxon>
        <taxon>Pseudoalteromonas</taxon>
    </lineage>
</organism>
<name>A0A849VHI0_9GAMM</name>
<proteinExistence type="predicted"/>
<dbReference type="Proteomes" id="UP000586305">
    <property type="component" value="Unassembled WGS sequence"/>
</dbReference>
<keyword evidence="4" id="KW-0812">Transmembrane</keyword>
<dbReference type="RefSeq" id="WP_171626374.1">
    <property type="nucleotide sequence ID" value="NZ_JABBPG010000004.1"/>
</dbReference>
<evidence type="ECO:0000313" key="5">
    <source>
        <dbReference type="EMBL" id="NOU51314.1"/>
    </source>
</evidence>
<dbReference type="PANTHER" id="PTHR32347:SF23">
    <property type="entry name" value="BLL5650 PROTEIN"/>
    <property type="match status" value="1"/>
</dbReference>
<gene>
    <name evidence="5" type="ORF">HG263_12325</name>
</gene>